<feature type="transmembrane region" description="Helical" evidence="2">
    <location>
        <begin position="87"/>
        <end position="117"/>
    </location>
</feature>
<protein>
    <submittedName>
        <fullName evidence="3">Uncharacterized protein</fullName>
    </submittedName>
</protein>
<dbReference type="GeneID" id="54546821"/>
<keyword evidence="2" id="KW-0812">Transmembrane</keyword>
<evidence type="ECO:0000313" key="4">
    <source>
        <dbReference type="Proteomes" id="UP000800097"/>
    </source>
</evidence>
<accession>A0A6A6J9F8</accession>
<evidence type="ECO:0000313" key="3">
    <source>
        <dbReference type="EMBL" id="KAF2272813.1"/>
    </source>
</evidence>
<dbReference type="RefSeq" id="XP_033650352.1">
    <property type="nucleotide sequence ID" value="XM_033793646.1"/>
</dbReference>
<feature type="compositionally biased region" description="Pro residues" evidence="1">
    <location>
        <begin position="1"/>
        <end position="10"/>
    </location>
</feature>
<keyword evidence="4" id="KW-1185">Reference proteome</keyword>
<feature type="region of interest" description="Disordered" evidence="1">
    <location>
        <begin position="1"/>
        <end position="63"/>
    </location>
</feature>
<evidence type="ECO:0000256" key="1">
    <source>
        <dbReference type="SAM" id="MobiDB-lite"/>
    </source>
</evidence>
<organism evidence="3 4">
    <name type="scientific">Westerdykella ornata</name>
    <dbReference type="NCBI Taxonomy" id="318751"/>
    <lineage>
        <taxon>Eukaryota</taxon>
        <taxon>Fungi</taxon>
        <taxon>Dikarya</taxon>
        <taxon>Ascomycota</taxon>
        <taxon>Pezizomycotina</taxon>
        <taxon>Dothideomycetes</taxon>
        <taxon>Pleosporomycetidae</taxon>
        <taxon>Pleosporales</taxon>
        <taxon>Sporormiaceae</taxon>
        <taxon>Westerdykella</taxon>
    </lineage>
</organism>
<dbReference type="OrthoDB" id="5420214at2759"/>
<keyword evidence="2" id="KW-0472">Membrane</keyword>
<reference evidence="3" key="1">
    <citation type="journal article" date="2020" name="Stud. Mycol.">
        <title>101 Dothideomycetes genomes: a test case for predicting lifestyles and emergence of pathogens.</title>
        <authorList>
            <person name="Haridas S."/>
            <person name="Albert R."/>
            <person name="Binder M."/>
            <person name="Bloem J."/>
            <person name="Labutti K."/>
            <person name="Salamov A."/>
            <person name="Andreopoulos B."/>
            <person name="Baker S."/>
            <person name="Barry K."/>
            <person name="Bills G."/>
            <person name="Bluhm B."/>
            <person name="Cannon C."/>
            <person name="Castanera R."/>
            <person name="Culley D."/>
            <person name="Daum C."/>
            <person name="Ezra D."/>
            <person name="Gonzalez J."/>
            <person name="Henrissat B."/>
            <person name="Kuo A."/>
            <person name="Liang C."/>
            <person name="Lipzen A."/>
            <person name="Lutzoni F."/>
            <person name="Magnuson J."/>
            <person name="Mondo S."/>
            <person name="Nolan M."/>
            <person name="Ohm R."/>
            <person name="Pangilinan J."/>
            <person name="Park H.-J."/>
            <person name="Ramirez L."/>
            <person name="Alfaro M."/>
            <person name="Sun H."/>
            <person name="Tritt A."/>
            <person name="Yoshinaga Y."/>
            <person name="Zwiers L.-H."/>
            <person name="Turgeon B."/>
            <person name="Goodwin S."/>
            <person name="Spatafora J."/>
            <person name="Crous P."/>
            <person name="Grigoriev I."/>
        </authorList>
    </citation>
    <scope>NUCLEOTIDE SEQUENCE</scope>
    <source>
        <strain evidence="3">CBS 379.55</strain>
    </source>
</reference>
<dbReference type="EMBL" id="ML986516">
    <property type="protein sequence ID" value="KAF2272813.1"/>
    <property type="molecule type" value="Genomic_DNA"/>
</dbReference>
<dbReference type="AlphaFoldDB" id="A0A6A6J9F8"/>
<keyword evidence="2" id="KW-1133">Transmembrane helix</keyword>
<proteinExistence type="predicted"/>
<feature type="compositionally biased region" description="Basic and acidic residues" evidence="1">
    <location>
        <begin position="24"/>
        <end position="35"/>
    </location>
</feature>
<dbReference type="Proteomes" id="UP000800097">
    <property type="component" value="Unassembled WGS sequence"/>
</dbReference>
<gene>
    <name evidence="3" type="ORF">EI97DRAFT_196765</name>
</gene>
<feature type="transmembrane region" description="Helical" evidence="2">
    <location>
        <begin position="161"/>
        <end position="189"/>
    </location>
</feature>
<sequence>MDAQPPPPSAPSATFHTNGHSHREHASIPDIERDAQLNLPHPPRAHLDPEKASYLNPRQEPHPNVTHVVYGADEYPDKGPNERPLQLLLFLSGPCVVLSILVTLWTLLSLLTAFVLHPLRLCSTARPSLTARLTSFLAPPLNLQLHLIYSLSYSTEYTLPMLILVLLFSPIVAIGVAVGAWTAACFWFFSAILGDPAGQDQGHNDGKDTLLGVRNWWDRWLSRGLKHT</sequence>
<name>A0A6A6J9F8_WESOR</name>
<evidence type="ECO:0000256" key="2">
    <source>
        <dbReference type="SAM" id="Phobius"/>
    </source>
</evidence>